<feature type="domain" description="SbsA Ig-like" evidence="4">
    <location>
        <begin position="36"/>
        <end position="135"/>
    </location>
</feature>
<evidence type="ECO:0000256" key="2">
    <source>
        <dbReference type="SAM" id="Coils"/>
    </source>
</evidence>
<feature type="compositionally biased region" description="Acidic residues" evidence="3">
    <location>
        <begin position="656"/>
        <end position="673"/>
    </location>
</feature>
<evidence type="ECO:0000313" key="5">
    <source>
        <dbReference type="EMBL" id="ANU64542.1"/>
    </source>
</evidence>
<dbReference type="Pfam" id="PF13205">
    <property type="entry name" value="Big_5"/>
    <property type="match status" value="1"/>
</dbReference>
<reference evidence="6" key="1">
    <citation type="submission" date="2016-04" db="EMBL/GenBank/DDBJ databases">
        <title>Complete Genome Sequences of Twelve Strains of a Stable Defined Moderately Diverse Mouse Microbiota 2 (sDMDMm2).</title>
        <authorList>
            <person name="Uchimura Y."/>
            <person name="Wyss M."/>
            <person name="Brugiroux S."/>
            <person name="Limenitakis J.P."/>
            <person name="Stecher B."/>
            <person name="McCoy K.D."/>
            <person name="Macpherson A.J."/>
        </authorList>
    </citation>
    <scope>NUCLEOTIDE SEQUENCE [LARGE SCALE GENOMIC DNA]</scope>
    <source>
        <strain evidence="6">YL27</strain>
    </source>
</reference>
<organism evidence="5 6">
    <name type="scientific">Muribaculum intestinale</name>
    <dbReference type="NCBI Taxonomy" id="1796646"/>
    <lineage>
        <taxon>Bacteria</taxon>
        <taxon>Pseudomonadati</taxon>
        <taxon>Bacteroidota</taxon>
        <taxon>Bacteroidia</taxon>
        <taxon>Bacteroidales</taxon>
        <taxon>Muribaculaceae</taxon>
        <taxon>Muribaculum</taxon>
    </lineage>
</organism>
<dbReference type="OrthoDB" id="9809989at2"/>
<protein>
    <recommendedName>
        <fullName evidence="4">SbsA Ig-like domain-containing protein</fullName>
    </recommendedName>
</protein>
<feature type="compositionally biased region" description="Polar residues" evidence="3">
    <location>
        <begin position="689"/>
        <end position="706"/>
    </location>
</feature>
<dbReference type="STRING" id="1796646.A4V02_12970"/>
<keyword evidence="1" id="KW-0732">Signal</keyword>
<dbReference type="Proteomes" id="UP000186351">
    <property type="component" value="Chromosome"/>
</dbReference>
<proteinExistence type="predicted"/>
<dbReference type="InterPro" id="IPR032812">
    <property type="entry name" value="SbsA_Ig"/>
</dbReference>
<gene>
    <name evidence="5" type="ORF">A4V02_12970</name>
</gene>
<dbReference type="RefSeq" id="WP_068961819.1">
    <property type="nucleotide sequence ID" value="NZ_CAJTAP010000020.1"/>
</dbReference>
<feature type="coiled-coil region" evidence="2">
    <location>
        <begin position="376"/>
        <end position="403"/>
    </location>
</feature>
<evidence type="ECO:0000256" key="3">
    <source>
        <dbReference type="SAM" id="MobiDB-lite"/>
    </source>
</evidence>
<dbReference type="EMBL" id="CP015402">
    <property type="protein sequence ID" value="ANU64542.1"/>
    <property type="molecule type" value="Genomic_DNA"/>
</dbReference>
<dbReference type="AlphaFoldDB" id="A0A1B1SCJ4"/>
<sequence>MTRNESTYMRGILGVILIFILAACASIGHPSGGEYDYTPPVYVKSNPAIGSRNVAASRISIDFDENVQVEDVMTKVVVSPAQKAIPSITANGRRITVDIRDSLIPNTTYTIDFSDAIRDLNEGNVLDGFAIDFSTGDSIDSLRISGMVFEARTLEPAQGMLVGVYSNLSDTALRTLPMERIARTNQLGQFTIRGLRPGEYRIFAINDVNRDYHWDRSEDIAFYDTIISPWAETVVITDTLTTAEGVDSIVTREARDYFPNDILLTWFNEGYQSQYLKDYRRPERKKLTVDFGTRSDSLPELTILNGPLAGASSSQWARLNAVATLDTLEYFITDSAVYGMDSMLVAMRYLRTDTASRLVWGTDTLRFSFKDPKKSKGQLKKEAKERERKIERILKEREEAGDTSKTILPSDTIEIKFLQFSSKSGGTQELARPMWFTTDQPLLVDTIPESIVTFAMMRDTVWDTIPAPRIYRPDSLRLLSFKADYAWAPATKYKLSIDSAGLHGVYGLWNSRTDFEFTTKSLEDYSALFVNVSGTTDSAFVEVLGRDDKPVAVAPVRNGVAEFNYLAPGDYYMRLFIDRNHNGIYDTGTITDSISQPEEVYYYPKKIVLKKNWDVEQSWDIYETAIDLQKPAEIKKNKPKDNKKRRRRPDGSYIDERDENSDEYDDEFDDGYGEMDQFGPGSYNGVRNIGNSRNNSVGGFSRNNRF</sequence>
<dbReference type="PROSITE" id="PS51257">
    <property type="entry name" value="PROKAR_LIPOPROTEIN"/>
    <property type="match status" value="1"/>
</dbReference>
<evidence type="ECO:0000259" key="4">
    <source>
        <dbReference type="Pfam" id="PF13205"/>
    </source>
</evidence>
<keyword evidence="2" id="KW-0175">Coiled coil</keyword>
<dbReference type="GeneID" id="65537787"/>
<evidence type="ECO:0000313" key="6">
    <source>
        <dbReference type="Proteomes" id="UP000186351"/>
    </source>
</evidence>
<evidence type="ECO:0000256" key="1">
    <source>
        <dbReference type="ARBA" id="ARBA00022729"/>
    </source>
</evidence>
<accession>A0A1B1SCJ4</accession>
<name>A0A1B1SCJ4_9BACT</name>
<keyword evidence="6" id="KW-1185">Reference proteome</keyword>
<dbReference type="KEGG" id="pary:A4V02_12970"/>
<feature type="region of interest" description="Disordered" evidence="3">
    <location>
        <begin position="633"/>
        <end position="706"/>
    </location>
</feature>
<accession>A0A1Z2XG02</accession>